<evidence type="ECO:0000256" key="2">
    <source>
        <dbReference type="ARBA" id="ARBA00008749"/>
    </source>
</evidence>
<evidence type="ECO:0000256" key="11">
    <source>
        <dbReference type="SAM" id="Phobius"/>
    </source>
</evidence>
<proteinExistence type="inferred from homology"/>
<reference evidence="13" key="1">
    <citation type="journal article" date="2019" name="Int. J. Syst. Evol. Microbiol.">
        <title>The Global Catalogue of Microorganisms (GCM) 10K type strain sequencing project: providing services to taxonomists for standard genome sequencing and annotation.</title>
        <authorList>
            <consortium name="The Broad Institute Genomics Platform"/>
            <consortium name="The Broad Institute Genome Sequencing Center for Infectious Disease"/>
            <person name="Wu L."/>
            <person name="Ma J."/>
        </authorList>
    </citation>
    <scope>NUCLEOTIDE SEQUENCE [LARGE SCALE GENOMIC DNA]</scope>
    <source>
        <strain evidence="13">CCUG 60023</strain>
    </source>
</reference>
<evidence type="ECO:0000256" key="10">
    <source>
        <dbReference type="ARBA" id="ARBA00023160"/>
    </source>
</evidence>
<protein>
    <submittedName>
        <fullName evidence="12">Acyl-CoA desaturase</fullName>
    </submittedName>
</protein>
<dbReference type="PANTHER" id="PTHR11351">
    <property type="entry name" value="ACYL-COA DESATURASE"/>
    <property type="match status" value="1"/>
</dbReference>
<evidence type="ECO:0000256" key="4">
    <source>
        <dbReference type="ARBA" id="ARBA00022692"/>
    </source>
</evidence>
<comment type="similarity">
    <text evidence="2">Belongs to the fatty acid desaturase type 2 family.</text>
</comment>
<accession>A0ABW3FF87</accession>
<comment type="caution">
    <text evidence="12">The sequence shown here is derived from an EMBL/GenBank/DDBJ whole genome shotgun (WGS) entry which is preliminary data.</text>
</comment>
<evidence type="ECO:0000313" key="12">
    <source>
        <dbReference type="EMBL" id="MFD0917146.1"/>
    </source>
</evidence>
<dbReference type="PANTHER" id="PTHR11351:SF31">
    <property type="entry name" value="DESATURASE 1, ISOFORM A-RELATED"/>
    <property type="match status" value="1"/>
</dbReference>
<evidence type="ECO:0000256" key="8">
    <source>
        <dbReference type="ARBA" id="ARBA00023098"/>
    </source>
</evidence>
<keyword evidence="8" id="KW-0443">Lipid metabolism</keyword>
<keyword evidence="5" id="KW-0276">Fatty acid metabolism</keyword>
<keyword evidence="7" id="KW-0560">Oxidoreductase</keyword>
<keyword evidence="3" id="KW-0444">Lipid biosynthesis</keyword>
<evidence type="ECO:0000256" key="3">
    <source>
        <dbReference type="ARBA" id="ARBA00022516"/>
    </source>
</evidence>
<evidence type="ECO:0000313" key="13">
    <source>
        <dbReference type="Proteomes" id="UP001597101"/>
    </source>
</evidence>
<evidence type="ECO:0000256" key="5">
    <source>
        <dbReference type="ARBA" id="ARBA00022832"/>
    </source>
</evidence>
<gene>
    <name evidence="12" type="ORF">ACFQ14_12070</name>
</gene>
<dbReference type="EMBL" id="JBHTJV010000010">
    <property type="protein sequence ID" value="MFD0917146.1"/>
    <property type="molecule type" value="Genomic_DNA"/>
</dbReference>
<keyword evidence="4 11" id="KW-0812">Transmembrane</keyword>
<dbReference type="RefSeq" id="WP_377213008.1">
    <property type="nucleotide sequence ID" value="NZ_JBHTJV010000010.1"/>
</dbReference>
<feature type="transmembrane region" description="Helical" evidence="11">
    <location>
        <begin position="180"/>
        <end position="201"/>
    </location>
</feature>
<evidence type="ECO:0000256" key="6">
    <source>
        <dbReference type="ARBA" id="ARBA00022989"/>
    </source>
</evidence>
<dbReference type="CDD" id="cd03505">
    <property type="entry name" value="Delta9-FADS-like"/>
    <property type="match status" value="1"/>
</dbReference>
<sequence length="314" mass="35410">MGERHSKWVATDRVFPRSETNPMDGVICIVWPKALWLAAHITGGIAAIFLFPSLLGLLIFVALTALSICLGHSVGMHRLLIHRSFSTSKWLEYTLVWLGTLVGMAGPFGMIRAHDMRDWHQRQTLCPPHPSHGAGFWRDAWWQLCCEFRLINPPHFQIEEEVANDPVYAFMERTWMAQQLILTVPLFLLGGIGFVLWGICLRISVSLIGHWAVGHYAHRRGSQIWRIKGLPSQGYNLSGLGLITFGEAWHGNHHAFPHSARLGIEPGQMDPGFGVIRVFEKLKLAWNVQLPDTQPAREGLYRVAPLASNDHREA</sequence>
<keyword evidence="10" id="KW-0275">Fatty acid biosynthesis</keyword>
<evidence type="ECO:0000256" key="1">
    <source>
        <dbReference type="ARBA" id="ARBA00004141"/>
    </source>
</evidence>
<feature type="transmembrane region" description="Helical" evidence="11">
    <location>
        <begin position="45"/>
        <end position="70"/>
    </location>
</feature>
<dbReference type="Proteomes" id="UP001597101">
    <property type="component" value="Unassembled WGS sequence"/>
</dbReference>
<keyword evidence="9 11" id="KW-0472">Membrane</keyword>
<organism evidence="12 13">
    <name type="scientific">Pseudahrensia aquimaris</name>
    <dbReference type="NCBI Taxonomy" id="744461"/>
    <lineage>
        <taxon>Bacteria</taxon>
        <taxon>Pseudomonadati</taxon>
        <taxon>Pseudomonadota</taxon>
        <taxon>Alphaproteobacteria</taxon>
        <taxon>Hyphomicrobiales</taxon>
        <taxon>Ahrensiaceae</taxon>
        <taxon>Pseudahrensia</taxon>
    </lineage>
</organism>
<name>A0ABW3FF87_9HYPH</name>
<dbReference type="InterPro" id="IPR015876">
    <property type="entry name" value="Acyl-CoA_DS"/>
</dbReference>
<evidence type="ECO:0000256" key="7">
    <source>
        <dbReference type="ARBA" id="ARBA00023002"/>
    </source>
</evidence>
<feature type="transmembrane region" description="Helical" evidence="11">
    <location>
        <begin position="90"/>
        <end position="111"/>
    </location>
</feature>
<keyword evidence="13" id="KW-1185">Reference proteome</keyword>
<keyword evidence="6 11" id="KW-1133">Transmembrane helix</keyword>
<evidence type="ECO:0000256" key="9">
    <source>
        <dbReference type="ARBA" id="ARBA00023136"/>
    </source>
</evidence>
<comment type="subcellular location">
    <subcellularLocation>
        <location evidence="1">Membrane</location>
        <topology evidence="1">Multi-pass membrane protein</topology>
    </subcellularLocation>
</comment>